<feature type="transmembrane region" description="Helical" evidence="10">
    <location>
        <begin position="162"/>
        <end position="181"/>
    </location>
</feature>
<dbReference type="Pfam" id="PF00795">
    <property type="entry name" value="CN_hydrolase"/>
    <property type="match status" value="1"/>
</dbReference>
<feature type="transmembrane region" description="Helical" evidence="10">
    <location>
        <begin position="132"/>
        <end position="150"/>
    </location>
</feature>
<evidence type="ECO:0000256" key="9">
    <source>
        <dbReference type="ARBA" id="ARBA00023315"/>
    </source>
</evidence>
<dbReference type="NCBIfam" id="NF008934">
    <property type="entry name" value="PRK12291.1"/>
    <property type="match status" value="1"/>
</dbReference>
<keyword evidence="4" id="KW-0997">Cell inner membrane</keyword>
<evidence type="ECO:0000259" key="11">
    <source>
        <dbReference type="PROSITE" id="PS50263"/>
    </source>
</evidence>
<keyword evidence="8 10" id="KW-0472">Membrane</keyword>
<proteinExistence type="inferred from homology"/>
<accession>A0A292YCG5</accession>
<dbReference type="Proteomes" id="UP000217944">
    <property type="component" value="Unassembled WGS sequence"/>
</dbReference>
<keyword evidence="5 12" id="KW-0808">Transferase</keyword>
<dbReference type="GO" id="GO:0005886">
    <property type="term" value="C:plasma membrane"/>
    <property type="evidence" value="ECO:0007669"/>
    <property type="project" value="UniProtKB-SubCell"/>
</dbReference>
<feature type="transmembrane region" description="Helical" evidence="10">
    <location>
        <begin position="21"/>
        <end position="41"/>
    </location>
</feature>
<evidence type="ECO:0000256" key="1">
    <source>
        <dbReference type="ARBA" id="ARBA00004651"/>
    </source>
</evidence>
<reference evidence="12 13" key="1">
    <citation type="journal article" date="2017" name="Syst. Appl. Microbiol.">
        <title>Lebetimonas natsushimae sp. nov., a novel strictly anaerobic, moderately thermophilic chemoautotroph isolated from a deep-sea hydrothermal vent polychaete nest in the Mid-Okinawa Trough.</title>
        <authorList>
            <person name="Nagata R."/>
            <person name="Takaki Y."/>
            <person name="Tame A."/>
            <person name="Nunoura T."/>
            <person name="Muto H."/>
            <person name="Mino S."/>
            <person name="Sawayama S."/>
            <person name="Takai K."/>
            <person name="Nakagawa S."/>
        </authorList>
    </citation>
    <scope>NUCLEOTIDE SEQUENCE [LARGE SCALE GENOMIC DNA]</scope>
    <source>
        <strain evidence="12 13">HS1857</strain>
    </source>
</reference>
<keyword evidence="9 12" id="KW-0012">Acyltransferase</keyword>
<dbReference type="Gene3D" id="3.60.110.10">
    <property type="entry name" value="Carbon-nitrogen hydrolase"/>
    <property type="match status" value="1"/>
</dbReference>
<dbReference type="PROSITE" id="PS50263">
    <property type="entry name" value="CN_HYDROLASE"/>
    <property type="match status" value="1"/>
</dbReference>
<keyword evidence="12" id="KW-0449">Lipoprotein</keyword>
<feature type="domain" description="CN hydrolase" evidence="11">
    <location>
        <begin position="212"/>
        <end position="421"/>
    </location>
</feature>
<evidence type="ECO:0000256" key="6">
    <source>
        <dbReference type="ARBA" id="ARBA00022692"/>
    </source>
</evidence>
<feature type="transmembrane region" description="Helical" evidence="10">
    <location>
        <begin position="47"/>
        <end position="66"/>
    </location>
</feature>
<dbReference type="InterPro" id="IPR059110">
    <property type="entry name" value="Lnt_campylobact"/>
</dbReference>
<evidence type="ECO:0000256" key="4">
    <source>
        <dbReference type="ARBA" id="ARBA00022519"/>
    </source>
</evidence>
<evidence type="ECO:0000256" key="2">
    <source>
        <dbReference type="ARBA" id="ARBA00010065"/>
    </source>
</evidence>
<dbReference type="AlphaFoldDB" id="A0A292YCG5"/>
<comment type="caution">
    <text evidence="12">The sequence shown here is derived from an EMBL/GenBank/DDBJ whole genome shotgun (WGS) entry which is preliminary data.</text>
</comment>
<keyword evidence="7 10" id="KW-1133">Transmembrane helix</keyword>
<dbReference type="EMBL" id="BDME01000001">
    <property type="protein sequence ID" value="GAX87045.1"/>
    <property type="molecule type" value="Genomic_DNA"/>
</dbReference>
<dbReference type="InterPro" id="IPR036526">
    <property type="entry name" value="C-N_Hydrolase_sf"/>
</dbReference>
<dbReference type="InterPro" id="IPR003010">
    <property type="entry name" value="C-N_Hydrolase"/>
</dbReference>
<feature type="transmembrane region" description="Helical" evidence="10">
    <location>
        <begin position="98"/>
        <end position="117"/>
    </location>
</feature>
<keyword evidence="6 10" id="KW-0812">Transmembrane</keyword>
<name>A0A292YCG5_9BACT</name>
<dbReference type="SUPFAM" id="SSF56317">
    <property type="entry name" value="Carbon-nitrogen hydrolase"/>
    <property type="match status" value="1"/>
</dbReference>
<dbReference type="PANTHER" id="PTHR38686">
    <property type="entry name" value="APOLIPOPROTEIN N-ACYLTRANSFERASE"/>
    <property type="match status" value="1"/>
</dbReference>
<evidence type="ECO:0000313" key="13">
    <source>
        <dbReference type="Proteomes" id="UP000217944"/>
    </source>
</evidence>
<keyword evidence="13" id="KW-1185">Reference proteome</keyword>
<feature type="transmembrane region" description="Helical" evidence="10">
    <location>
        <begin position="71"/>
        <end position="92"/>
    </location>
</feature>
<dbReference type="InterPro" id="IPR059109">
    <property type="entry name" value="Lnt_membrane_dom"/>
</dbReference>
<gene>
    <name evidence="12" type="ORF">LNAT_P0340</name>
</gene>
<comment type="similarity">
    <text evidence="2">Belongs to the CN hydrolase family. Apolipoprotein N-acyltransferase subfamily.</text>
</comment>
<dbReference type="InterPro" id="IPR004563">
    <property type="entry name" value="Apolipo_AcylTrfase"/>
</dbReference>
<evidence type="ECO:0000256" key="8">
    <source>
        <dbReference type="ARBA" id="ARBA00023136"/>
    </source>
</evidence>
<dbReference type="NCBIfam" id="TIGR00546">
    <property type="entry name" value="lnt"/>
    <property type="match status" value="1"/>
</dbReference>
<evidence type="ECO:0000256" key="5">
    <source>
        <dbReference type="ARBA" id="ARBA00022679"/>
    </source>
</evidence>
<comment type="subcellular location">
    <subcellularLocation>
        <location evidence="1">Cell membrane</location>
        <topology evidence="1">Multi-pass membrane protein</topology>
    </subcellularLocation>
</comment>
<evidence type="ECO:0000313" key="12">
    <source>
        <dbReference type="EMBL" id="GAX87045.1"/>
    </source>
</evidence>
<protein>
    <submittedName>
        <fullName evidence="12">Apolipoprotein N-acyltransferase</fullName>
    </submittedName>
</protein>
<sequence length="421" mass="50366">MLLRIKNSCVSFFRRYFNTNSLIVATFVSLPIYLNFFLLKFGSTDNFLTEFIFTFLLLLALFVFFYKKHSFFQTGFFIGIFWFYWIGLSFRFYNLTFLIPFVILIIGLFYGSVFWLIKKIESFIKNVYLKKIYYILIFTFAFDYLTPFTFDWLKPEILFVNSFYGVDKITLFIVFFSILFYEIDKKFLLLLFIPLFFISKPPDLPDLRIYLASTDIPQKLKWQKRYISFEIENNFKLINKAMKRNFDVVVLPESAFPLFLNLHKDLMDKLKNLSFKIIIVTGALHYKNKKYFNSTYVFDKGKVKILDKHLLVPFGEYIPVPFFEKEINHIFFGDSSDYSTSKNFGEFEIKNYKFINAICYELTSEDLYKLKPNYVIGMSNLAWFKPSVIPSLQEMLIKIYARKYKKIVFHSINGFKSEIIR</sequence>
<dbReference type="Pfam" id="PF26365">
    <property type="entry name" value="ApoNAT_membrane"/>
    <property type="match status" value="1"/>
</dbReference>
<dbReference type="GO" id="GO:0016410">
    <property type="term" value="F:N-acyltransferase activity"/>
    <property type="evidence" value="ECO:0007669"/>
    <property type="project" value="InterPro"/>
</dbReference>
<dbReference type="PANTHER" id="PTHR38686:SF1">
    <property type="entry name" value="APOLIPOPROTEIN N-ACYLTRANSFERASE"/>
    <property type="match status" value="1"/>
</dbReference>
<evidence type="ECO:0000256" key="3">
    <source>
        <dbReference type="ARBA" id="ARBA00022475"/>
    </source>
</evidence>
<keyword evidence="3" id="KW-1003">Cell membrane</keyword>
<evidence type="ECO:0000256" key="10">
    <source>
        <dbReference type="SAM" id="Phobius"/>
    </source>
</evidence>
<dbReference type="GO" id="GO:0042158">
    <property type="term" value="P:lipoprotein biosynthetic process"/>
    <property type="evidence" value="ECO:0007669"/>
    <property type="project" value="InterPro"/>
</dbReference>
<organism evidence="12 13">
    <name type="scientific">Lebetimonas natsushimae</name>
    <dbReference type="NCBI Taxonomy" id="1936991"/>
    <lineage>
        <taxon>Bacteria</taxon>
        <taxon>Pseudomonadati</taxon>
        <taxon>Campylobacterota</taxon>
        <taxon>Epsilonproteobacteria</taxon>
        <taxon>Nautiliales</taxon>
        <taxon>Nautiliaceae</taxon>
        <taxon>Lebetimonas</taxon>
    </lineage>
</organism>
<evidence type="ECO:0000256" key="7">
    <source>
        <dbReference type="ARBA" id="ARBA00022989"/>
    </source>
</evidence>